<organism evidence="1 2">
    <name type="scientific">Mangrovimicrobium sediminis</name>
    <dbReference type="NCBI Taxonomy" id="2562682"/>
    <lineage>
        <taxon>Bacteria</taxon>
        <taxon>Pseudomonadati</taxon>
        <taxon>Pseudomonadota</taxon>
        <taxon>Gammaproteobacteria</taxon>
        <taxon>Cellvibrionales</taxon>
        <taxon>Halieaceae</taxon>
        <taxon>Mangrovimicrobium</taxon>
    </lineage>
</organism>
<dbReference type="OrthoDB" id="5739708at2"/>
<accession>A0A4Z0M6L6</accession>
<evidence type="ECO:0008006" key="3">
    <source>
        <dbReference type="Google" id="ProtNLM"/>
    </source>
</evidence>
<dbReference type="AlphaFoldDB" id="A0A4Z0M6L6"/>
<dbReference type="Proteomes" id="UP000298050">
    <property type="component" value="Unassembled WGS sequence"/>
</dbReference>
<name>A0A4Z0M6L6_9GAMM</name>
<gene>
    <name evidence="1" type="ORF">E4634_03930</name>
</gene>
<evidence type="ECO:0000313" key="1">
    <source>
        <dbReference type="EMBL" id="TGD75161.1"/>
    </source>
</evidence>
<dbReference type="EMBL" id="SRLE01000004">
    <property type="protein sequence ID" value="TGD75161.1"/>
    <property type="molecule type" value="Genomic_DNA"/>
</dbReference>
<keyword evidence="2" id="KW-1185">Reference proteome</keyword>
<comment type="caution">
    <text evidence="1">The sequence shown here is derived from an EMBL/GenBank/DDBJ whole genome shotgun (WGS) entry which is preliminary data.</text>
</comment>
<sequence>MNHALLNLTDKVTRMTRSAVYLALVSRSGGLTPAQICACIRDASEAGAQAWHSGLVERTLGELQRQGRAVREQGLWYPAT</sequence>
<evidence type="ECO:0000313" key="2">
    <source>
        <dbReference type="Proteomes" id="UP000298050"/>
    </source>
</evidence>
<proteinExistence type="predicted"/>
<protein>
    <recommendedName>
        <fullName evidence="3">MarR family transcriptional regulator</fullName>
    </recommendedName>
</protein>
<reference evidence="1 2" key="1">
    <citation type="submission" date="2019-04" db="EMBL/GenBank/DDBJ databases">
        <title>Taxonomy of novel Haliea sp. from mangrove soil of West Coast of India.</title>
        <authorList>
            <person name="Verma A."/>
            <person name="Kumar P."/>
            <person name="Krishnamurthi S."/>
        </authorList>
    </citation>
    <scope>NUCLEOTIDE SEQUENCE [LARGE SCALE GENOMIC DNA]</scope>
    <source>
        <strain evidence="1 2">SAOS-164</strain>
    </source>
</reference>
<dbReference type="RefSeq" id="WP_135441302.1">
    <property type="nucleotide sequence ID" value="NZ_SRLE01000004.1"/>
</dbReference>